<accession>A0ACC2VEJ1</accession>
<organism evidence="1 2">
    <name type="scientific">Naganishia friedmannii</name>
    <dbReference type="NCBI Taxonomy" id="89922"/>
    <lineage>
        <taxon>Eukaryota</taxon>
        <taxon>Fungi</taxon>
        <taxon>Dikarya</taxon>
        <taxon>Basidiomycota</taxon>
        <taxon>Agaricomycotina</taxon>
        <taxon>Tremellomycetes</taxon>
        <taxon>Filobasidiales</taxon>
        <taxon>Filobasidiaceae</taxon>
        <taxon>Naganishia</taxon>
    </lineage>
</organism>
<dbReference type="Proteomes" id="UP001227268">
    <property type="component" value="Unassembled WGS sequence"/>
</dbReference>
<proteinExistence type="predicted"/>
<reference evidence="1" key="1">
    <citation type="submission" date="2023-04" db="EMBL/GenBank/DDBJ databases">
        <title>Draft Genome sequencing of Naganishia species isolated from polar environments using Oxford Nanopore Technology.</title>
        <authorList>
            <person name="Leo P."/>
            <person name="Venkateswaran K."/>
        </authorList>
    </citation>
    <scope>NUCLEOTIDE SEQUENCE</scope>
    <source>
        <strain evidence="1">MNA-CCFEE 5423</strain>
    </source>
</reference>
<dbReference type="EMBL" id="JASBWT010000017">
    <property type="protein sequence ID" value="KAJ9097261.1"/>
    <property type="molecule type" value="Genomic_DNA"/>
</dbReference>
<comment type="caution">
    <text evidence="1">The sequence shown here is derived from an EMBL/GenBank/DDBJ whole genome shotgun (WGS) entry which is preliminary data.</text>
</comment>
<keyword evidence="2" id="KW-1185">Reference proteome</keyword>
<evidence type="ECO:0000313" key="2">
    <source>
        <dbReference type="Proteomes" id="UP001227268"/>
    </source>
</evidence>
<protein>
    <submittedName>
        <fullName evidence="1">Uncharacterized protein</fullName>
    </submittedName>
</protein>
<sequence length="385" mass="41606">MSDLKNIVIIGGNNAGHGLAKKLVQEAKIPADYRILLIDPAQFAYWPIASLRASVVPGWEKKVYKELKQEGIFAPGQKHVLVKAKVEQVMDGKVVLDQEFEGKKEVEYESLVFATGASQPFPMRPKQEWSIPEVEAQLVQTQQDIAAAERVVIIGGGPTGIEMAGEISAAHPGKKITLVHRQPRLLDDRFPIKLSNQLEALLKKAGVELVLGDEHIQEPDLVTGKQNGTRTVRTKKGKELPADYVFIAIGNRPNTQLLAAADPAALAKDGTINVNEYLQVESSLFPRHNVFAAGDCANSPGWRSYISVEADVATIARNIPAQLSGAPLKKHAPGPRAMVVPTGPAAGAGFAGMGPLGDTALPQFVVPMLKGKDLFVGKFMERFHT</sequence>
<evidence type="ECO:0000313" key="1">
    <source>
        <dbReference type="EMBL" id="KAJ9097261.1"/>
    </source>
</evidence>
<gene>
    <name evidence="1" type="ORF">QFC21_004930</name>
</gene>
<name>A0ACC2VEJ1_9TREE</name>